<accession>A0A918WFP9</accession>
<gene>
    <name evidence="1" type="ORF">GCM10010507_11990</name>
</gene>
<dbReference type="Proteomes" id="UP000646244">
    <property type="component" value="Unassembled WGS sequence"/>
</dbReference>
<sequence length="111" mass="11221">MVTYRGGTGVPEQAHPAAAACDPRSAAAAVPAVPASIAVAISAIAPITAAILPLATATPIRLLPTPRKAPADSQLCARPNTPCCLDCHSPMLMHTLPVRTAAYAAVMTGRT</sequence>
<dbReference type="EMBL" id="BMVB01000003">
    <property type="protein sequence ID" value="GHC39697.1"/>
    <property type="molecule type" value="Genomic_DNA"/>
</dbReference>
<evidence type="ECO:0000313" key="1">
    <source>
        <dbReference type="EMBL" id="GHC39697.1"/>
    </source>
</evidence>
<protein>
    <submittedName>
        <fullName evidence="1">Uncharacterized protein</fullName>
    </submittedName>
</protein>
<dbReference type="AlphaFoldDB" id="A0A918WFP9"/>
<reference evidence="1" key="2">
    <citation type="submission" date="2020-09" db="EMBL/GenBank/DDBJ databases">
        <authorList>
            <person name="Sun Q."/>
            <person name="Ohkuma M."/>
        </authorList>
    </citation>
    <scope>NUCLEOTIDE SEQUENCE</scope>
    <source>
        <strain evidence="1">JCM 4633</strain>
    </source>
</reference>
<proteinExistence type="predicted"/>
<comment type="caution">
    <text evidence="1">The sequence shown here is derived from an EMBL/GenBank/DDBJ whole genome shotgun (WGS) entry which is preliminary data.</text>
</comment>
<organism evidence="1 2">
    <name type="scientific">Streptomyces cinnamoneus</name>
    <name type="common">Streptoverticillium cinnamoneum</name>
    <dbReference type="NCBI Taxonomy" id="53446"/>
    <lineage>
        <taxon>Bacteria</taxon>
        <taxon>Bacillati</taxon>
        <taxon>Actinomycetota</taxon>
        <taxon>Actinomycetes</taxon>
        <taxon>Kitasatosporales</taxon>
        <taxon>Streptomycetaceae</taxon>
        <taxon>Streptomyces</taxon>
        <taxon>Streptomyces cinnamoneus group</taxon>
    </lineage>
</organism>
<name>A0A918WFP9_STRCJ</name>
<evidence type="ECO:0000313" key="2">
    <source>
        <dbReference type="Proteomes" id="UP000646244"/>
    </source>
</evidence>
<reference evidence="1" key="1">
    <citation type="journal article" date="2014" name="Int. J. Syst. Evol. Microbiol.">
        <title>Complete genome sequence of Corynebacterium casei LMG S-19264T (=DSM 44701T), isolated from a smear-ripened cheese.</title>
        <authorList>
            <consortium name="US DOE Joint Genome Institute (JGI-PGF)"/>
            <person name="Walter F."/>
            <person name="Albersmeier A."/>
            <person name="Kalinowski J."/>
            <person name="Ruckert C."/>
        </authorList>
    </citation>
    <scope>NUCLEOTIDE SEQUENCE</scope>
    <source>
        <strain evidence="1">JCM 4633</strain>
    </source>
</reference>